<evidence type="ECO:0000259" key="14">
    <source>
        <dbReference type="PROSITE" id="PS50888"/>
    </source>
</evidence>
<dbReference type="GO" id="GO:0003677">
    <property type="term" value="F:DNA binding"/>
    <property type="evidence" value="ECO:0007669"/>
    <property type="project" value="UniProtKB-KW"/>
</dbReference>
<evidence type="ECO:0000313" key="16">
    <source>
        <dbReference type="Proteomes" id="UP001164929"/>
    </source>
</evidence>
<evidence type="ECO:0000256" key="7">
    <source>
        <dbReference type="ARBA" id="ARBA00023136"/>
    </source>
</evidence>
<evidence type="ECO:0000256" key="11">
    <source>
        <dbReference type="ARBA" id="ARBA00023289"/>
    </source>
</evidence>
<keyword evidence="3" id="KW-0547">Nucleotide-binding</keyword>
<feature type="domain" description="BHLH" evidence="14">
    <location>
        <begin position="269"/>
        <end position="319"/>
    </location>
</feature>
<dbReference type="AlphaFoldDB" id="A0AAD6LTW4"/>
<keyword evidence="5" id="KW-0238">DNA-binding</keyword>
<dbReference type="PROSITE" id="PS51420">
    <property type="entry name" value="RHO"/>
    <property type="match status" value="1"/>
</dbReference>
<dbReference type="PROSITE" id="PS51419">
    <property type="entry name" value="RAB"/>
    <property type="match status" value="1"/>
</dbReference>
<dbReference type="SUPFAM" id="SSF52540">
    <property type="entry name" value="P-loop containing nucleoside triphosphate hydrolases"/>
    <property type="match status" value="1"/>
</dbReference>
<feature type="compositionally biased region" description="Low complexity" evidence="13">
    <location>
        <begin position="62"/>
        <end position="72"/>
    </location>
</feature>
<protein>
    <recommendedName>
        <fullName evidence="14">BHLH domain-containing protein</fullName>
    </recommendedName>
</protein>
<keyword evidence="4" id="KW-0805">Transcription regulation</keyword>
<dbReference type="SMART" id="SM00174">
    <property type="entry name" value="RHO"/>
    <property type="match status" value="1"/>
</dbReference>
<feature type="region of interest" description="Disordered" evidence="13">
    <location>
        <begin position="131"/>
        <end position="156"/>
    </location>
</feature>
<dbReference type="SMART" id="SM00175">
    <property type="entry name" value="RAB"/>
    <property type="match status" value="1"/>
</dbReference>
<dbReference type="InterPro" id="IPR001806">
    <property type="entry name" value="Small_GTPase"/>
</dbReference>
<dbReference type="SUPFAM" id="SSF47459">
    <property type="entry name" value="HLH, helix-loop-helix DNA-binding domain"/>
    <property type="match status" value="1"/>
</dbReference>
<dbReference type="PRINTS" id="PR00449">
    <property type="entry name" value="RASTRNSFRMNG"/>
</dbReference>
<dbReference type="GO" id="GO:0005634">
    <property type="term" value="C:nucleus"/>
    <property type="evidence" value="ECO:0007669"/>
    <property type="project" value="UniProtKB-SubCell"/>
</dbReference>
<dbReference type="InterPro" id="IPR005225">
    <property type="entry name" value="Small_GTP-bd"/>
</dbReference>
<keyword evidence="9" id="KW-0539">Nucleus</keyword>
<organism evidence="15 16">
    <name type="scientific">Populus alba x Populus x berolinensis</name>
    <dbReference type="NCBI Taxonomy" id="444605"/>
    <lineage>
        <taxon>Eukaryota</taxon>
        <taxon>Viridiplantae</taxon>
        <taxon>Streptophyta</taxon>
        <taxon>Embryophyta</taxon>
        <taxon>Tracheophyta</taxon>
        <taxon>Spermatophyta</taxon>
        <taxon>Magnoliopsida</taxon>
        <taxon>eudicotyledons</taxon>
        <taxon>Gunneridae</taxon>
        <taxon>Pentapetalae</taxon>
        <taxon>rosids</taxon>
        <taxon>fabids</taxon>
        <taxon>Malpighiales</taxon>
        <taxon>Salicaceae</taxon>
        <taxon>Saliceae</taxon>
        <taxon>Populus</taxon>
    </lineage>
</organism>
<reference evidence="15" key="1">
    <citation type="journal article" date="2023" name="Mol. Ecol. Resour.">
        <title>Chromosome-level genome assembly of a triploid poplar Populus alba 'Berolinensis'.</title>
        <authorList>
            <person name="Chen S."/>
            <person name="Yu Y."/>
            <person name="Wang X."/>
            <person name="Wang S."/>
            <person name="Zhang T."/>
            <person name="Zhou Y."/>
            <person name="He R."/>
            <person name="Meng N."/>
            <person name="Wang Y."/>
            <person name="Liu W."/>
            <person name="Liu Z."/>
            <person name="Liu J."/>
            <person name="Guo Q."/>
            <person name="Huang H."/>
            <person name="Sederoff R.R."/>
            <person name="Wang G."/>
            <person name="Qu G."/>
            <person name="Chen S."/>
        </authorList>
    </citation>
    <scope>NUCLEOTIDE SEQUENCE</scope>
    <source>
        <strain evidence="15">SC-2020</strain>
    </source>
</reference>
<keyword evidence="16" id="KW-1185">Reference proteome</keyword>
<dbReference type="PANTHER" id="PTHR47979">
    <property type="entry name" value="DRAB11-RELATED"/>
    <property type="match status" value="1"/>
</dbReference>
<name>A0AAD6LTW4_9ROSI</name>
<dbReference type="SMART" id="SM00353">
    <property type="entry name" value="HLH"/>
    <property type="match status" value="1"/>
</dbReference>
<feature type="compositionally biased region" description="Pro residues" evidence="13">
    <location>
        <begin position="327"/>
        <end position="337"/>
    </location>
</feature>
<keyword evidence="7" id="KW-0472">Membrane</keyword>
<comment type="caution">
    <text evidence="15">The sequence shown here is derived from an EMBL/GenBank/DDBJ whole genome shotgun (WGS) entry which is preliminary data.</text>
</comment>
<dbReference type="SMART" id="SM00176">
    <property type="entry name" value="RAN"/>
    <property type="match status" value="1"/>
</dbReference>
<dbReference type="InterPro" id="IPR045239">
    <property type="entry name" value="bHLH95_bHLH"/>
</dbReference>
<dbReference type="InterPro" id="IPR011598">
    <property type="entry name" value="bHLH_dom"/>
</dbReference>
<dbReference type="GO" id="GO:0005525">
    <property type="term" value="F:GTP binding"/>
    <property type="evidence" value="ECO:0007669"/>
    <property type="project" value="UniProtKB-KW"/>
</dbReference>
<dbReference type="Pfam" id="PF00071">
    <property type="entry name" value="Ras"/>
    <property type="match status" value="1"/>
</dbReference>
<dbReference type="PROSITE" id="PS50888">
    <property type="entry name" value="BHLH"/>
    <property type="match status" value="1"/>
</dbReference>
<comment type="subcellular location">
    <subcellularLocation>
        <location evidence="12">Endomembrane system</location>
        <topology evidence="12">Lipid-anchor</topology>
    </subcellularLocation>
    <subcellularLocation>
        <location evidence="1">Nucleus</location>
    </subcellularLocation>
</comment>
<evidence type="ECO:0000256" key="8">
    <source>
        <dbReference type="ARBA" id="ARBA00023163"/>
    </source>
</evidence>
<proteinExistence type="inferred from homology"/>
<feature type="region of interest" description="Disordered" evidence="13">
    <location>
        <begin position="1"/>
        <end position="28"/>
    </location>
</feature>
<dbReference type="Proteomes" id="UP001164929">
    <property type="component" value="Chromosome 14"/>
</dbReference>
<dbReference type="GO" id="GO:0012505">
    <property type="term" value="C:endomembrane system"/>
    <property type="evidence" value="ECO:0007669"/>
    <property type="project" value="UniProtKB-SubCell"/>
</dbReference>
<evidence type="ECO:0000256" key="3">
    <source>
        <dbReference type="ARBA" id="ARBA00022741"/>
    </source>
</evidence>
<dbReference type="CDD" id="cd01868">
    <property type="entry name" value="Rab11_like"/>
    <property type="match status" value="1"/>
</dbReference>
<dbReference type="Gene3D" id="4.10.280.10">
    <property type="entry name" value="Helix-loop-helix DNA-binding domain"/>
    <property type="match status" value="1"/>
</dbReference>
<dbReference type="CDD" id="cd11393">
    <property type="entry name" value="bHLH_AtbHLH_like"/>
    <property type="match status" value="1"/>
</dbReference>
<dbReference type="PROSITE" id="PS51421">
    <property type="entry name" value="RAS"/>
    <property type="match status" value="1"/>
</dbReference>
<dbReference type="SMART" id="SM00173">
    <property type="entry name" value="RAS"/>
    <property type="match status" value="1"/>
</dbReference>
<evidence type="ECO:0000313" key="15">
    <source>
        <dbReference type="EMBL" id="KAJ6973228.1"/>
    </source>
</evidence>
<comment type="similarity">
    <text evidence="2">Belongs to the small GTPase superfamily. Rab family.</text>
</comment>
<dbReference type="InterPro" id="IPR036638">
    <property type="entry name" value="HLH_DNA-bd_sf"/>
</dbReference>
<dbReference type="Pfam" id="PF00010">
    <property type="entry name" value="HLH"/>
    <property type="match status" value="1"/>
</dbReference>
<dbReference type="Gene3D" id="3.40.50.300">
    <property type="entry name" value="P-loop containing nucleotide triphosphate hydrolases"/>
    <property type="match status" value="1"/>
</dbReference>
<evidence type="ECO:0000256" key="6">
    <source>
        <dbReference type="ARBA" id="ARBA00023134"/>
    </source>
</evidence>
<feature type="compositionally biased region" description="Low complexity" evidence="13">
    <location>
        <begin position="1"/>
        <end position="19"/>
    </location>
</feature>
<feature type="region of interest" description="Disordered" evidence="13">
    <location>
        <begin position="48"/>
        <end position="96"/>
    </location>
</feature>
<evidence type="ECO:0000256" key="4">
    <source>
        <dbReference type="ARBA" id="ARBA00023015"/>
    </source>
</evidence>
<dbReference type="NCBIfam" id="TIGR00231">
    <property type="entry name" value="small_GTP"/>
    <property type="match status" value="1"/>
</dbReference>
<dbReference type="EMBL" id="JAQIZT010000014">
    <property type="protein sequence ID" value="KAJ6973228.1"/>
    <property type="molecule type" value="Genomic_DNA"/>
</dbReference>
<sequence>MYQQPSSSSSSPQKSNLPSGLTRYGSAPGSFLTRAVDSVIGADRELSGLGSTPLVGRQQHFSGDSSSITSESTCKVNPSSCDRKAPKSGGGGGLQRSYGLNEIAHGAGSLVRQRSSPAGFLSHLATENGGFSITRGTGGYNSRNGSGGGPSRLKSQLSFTRQDSLSQISEVSENVVEGIGSDNGSQNSTHSYSAASFGMESWDTPNSIVFSGHPSKQARTGDGDIYNCFNALETQFSLPQTSLEMATVEKLLQIPEDSVPCKIRAKRGCATHPRSIAERERRTRISGKLKTLQDLVPNMDKQTSYADMLELAVKHIKGLQNEVETPLSPPPSLPPSKPTQLSQKRQANMSSDEEGGEEYLFKIVIIGDSAVGKSNLLSRYARNEFNLHSKATIGVEFQTQSMEIDGKEVKAQIWDTAGQERFRAVTSAYYRGAVGALIVYDISRRTTFDSVGRWLDELKTHSDTTVAWMLVGNKCDLENIRDVSVEEAKCLAEAEGLFFMETSALDSTNVKKAFEIVIREIYNNVSRKVLNSDTYKAELSLDRVTLVNNGNDSKQAQSYFSCCSR</sequence>
<dbReference type="InterPro" id="IPR050209">
    <property type="entry name" value="Rab_GTPases_membrane_traffic"/>
</dbReference>
<accession>A0AAD6LTW4</accession>
<evidence type="ECO:0000256" key="9">
    <source>
        <dbReference type="ARBA" id="ARBA00023242"/>
    </source>
</evidence>
<evidence type="ECO:0000256" key="12">
    <source>
        <dbReference type="ARBA" id="ARBA00037868"/>
    </source>
</evidence>
<evidence type="ECO:0000256" key="10">
    <source>
        <dbReference type="ARBA" id="ARBA00023288"/>
    </source>
</evidence>
<keyword evidence="8" id="KW-0804">Transcription</keyword>
<evidence type="ECO:0000256" key="13">
    <source>
        <dbReference type="SAM" id="MobiDB-lite"/>
    </source>
</evidence>
<dbReference type="InterPro" id="IPR027417">
    <property type="entry name" value="P-loop_NTPase"/>
</dbReference>
<evidence type="ECO:0000256" key="1">
    <source>
        <dbReference type="ARBA" id="ARBA00004123"/>
    </source>
</evidence>
<evidence type="ECO:0000256" key="2">
    <source>
        <dbReference type="ARBA" id="ARBA00006270"/>
    </source>
</evidence>
<feature type="region of interest" description="Disordered" evidence="13">
    <location>
        <begin position="322"/>
        <end position="353"/>
    </location>
</feature>
<keyword evidence="10" id="KW-0449">Lipoprotein</keyword>
<keyword evidence="11" id="KW-0636">Prenylation</keyword>
<dbReference type="GO" id="GO:0003924">
    <property type="term" value="F:GTPase activity"/>
    <property type="evidence" value="ECO:0007669"/>
    <property type="project" value="InterPro"/>
</dbReference>
<dbReference type="FunFam" id="3.40.50.300:FF:000274">
    <property type="entry name" value="ras-related protein RABA5a"/>
    <property type="match status" value="1"/>
</dbReference>
<gene>
    <name evidence="15" type="ORF">NC653_033534</name>
</gene>
<dbReference type="GO" id="GO:0046983">
    <property type="term" value="F:protein dimerization activity"/>
    <property type="evidence" value="ECO:0007669"/>
    <property type="project" value="InterPro"/>
</dbReference>
<evidence type="ECO:0000256" key="5">
    <source>
        <dbReference type="ARBA" id="ARBA00023125"/>
    </source>
</evidence>
<keyword evidence="6" id="KW-0342">GTP-binding</keyword>